<dbReference type="RefSeq" id="WP_132879582.1">
    <property type="nucleotide sequence ID" value="NZ_SLXQ01000013.1"/>
</dbReference>
<evidence type="ECO:0000256" key="9">
    <source>
        <dbReference type="ARBA" id="ARBA00050729"/>
    </source>
</evidence>
<name>A0A4R2QIQ3_9PSEU</name>
<evidence type="ECO:0000256" key="7">
    <source>
        <dbReference type="ARBA" id="ARBA00043951"/>
    </source>
</evidence>
<evidence type="ECO:0000256" key="1">
    <source>
        <dbReference type="ARBA" id="ARBA00010688"/>
    </source>
</evidence>
<dbReference type="GO" id="GO:0042840">
    <property type="term" value="P:D-glucuronate catabolic process"/>
    <property type="evidence" value="ECO:0007669"/>
    <property type="project" value="TreeGrafter"/>
</dbReference>
<protein>
    <recommendedName>
        <fullName evidence="12">2-dehydro-3-deoxygluconokinase</fullName>
        <ecNumber evidence="11">2.7.1.45</ecNumber>
    </recommendedName>
    <alternativeName>
        <fullName evidence="13">2-keto-3-deoxygluconokinase</fullName>
    </alternativeName>
    <alternativeName>
        <fullName evidence="14">3-deoxy-2-oxo-D-gluconate kinase</fullName>
    </alternativeName>
    <alternativeName>
        <fullName evidence="8">KDG kinase</fullName>
    </alternativeName>
</protein>
<dbReference type="InterPro" id="IPR011611">
    <property type="entry name" value="PfkB_dom"/>
</dbReference>
<keyword evidence="17" id="KW-1185">Reference proteome</keyword>
<evidence type="ECO:0000256" key="11">
    <source>
        <dbReference type="ARBA" id="ARBA00066369"/>
    </source>
</evidence>
<evidence type="ECO:0000256" key="4">
    <source>
        <dbReference type="ARBA" id="ARBA00022777"/>
    </source>
</evidence>
<dbReference type="EMBL" id="SLXQ01000013">
    <property type="protein sequence ID" value="TCP46861.1"/>
    <property type="molecule type" value="Genomic_DNA"/>
</dbReference>
<dbReference type="AlphaFoldDB" id="A0A4R2QIQ3"/>
<dbReference type="PANTHER" id="PTHR43085:SF15">
    <property type="entry name" value="2-DEHYDRO-3-DEOXYGLUCONOKINASE"/>
    <property type="match status" value="1"/>
</dbReference>
<evidence type="ECO:0000256" key="5">
    <source>
        <dbReference type="ARBA" id="ARBA00022840"/>
    </source>
</evidence>
<gene>
    <name evidence="16" type="ORF">EV191_113140</name>
</gene>
<evidence type="ECO:0000259" key="15">
    <source>
        <dbReference type="Pfam" id="PF00294"/>
    </source>
</evidence>
<sequence>MARVLAIGECMIELTHVDSNTLALGYAGDTFNTAVYLARLTEPAAVRIAYLTRVGDEGYSAAMLAAMTAEGIDTSQIQRTPEAQPGLYLVRTDAAGERSFTYYRAHSPARALFDGTRAIEFAALSECDVCYLSAITLQLLGEAARERLLAELASARARGARIVFDGNYRPAGWPDPDTARAALNAIWPTVSVALPTFDDERELHGDAGPADTVARLRAHGVPEIVVKDGARGALVWTPNGEIEVPAERVAEPVDSTAAGDAFNAGYLAARLTGSAPPEAAAAGHAIAARVIQQPGAILPDTLLPRRSAH</sequence>
<feature type="domain" description="Carbohydrate kinase PfkB" evidence="15">
    <location>
        <begin position="1"/>
        <end position="299"/>
    </location>
</feature>
<evidence type="ECO:0000256" key="2">
    <source>
        <dbReference type="ARBA" id="ARBA00022679"/>
    </source>
</evidence>
<keyword evidence="3" id="KW-0547">Nucleotide-binding</keyword>
<dbReference type="Gene3D" id="3.40.1190.20">
    <property type="match status" value="1"/>
</dbReference>
<keyword evidence="5" id="KW-0067">ATP-binding</keyword>
<dbReference type="PANTHER" id="PTHR43085">
    <property type="entry name" value="HEXOKINASE FAMILY MEMBER"/>
    <property type="match status" value="1"/>
</dbReference>
<comment type="similarity">
    <text evidence="1">Belongs to the carbohydrate kinase PfkB family.</text>
</comment>
<dbReference type="GO" id="GO:0008673">
    <property type="term" value="F:2-dehydro-3-deoxygluconokinase activity"/>
    <property type="evidence" value="ECO:0007669"/>
    <property type="project" value="UniProtKB-EC"/>
</dbReference>
<dbReference type="InterPro" id="IPR050306">
    <property type="entry name" value="PfkB_Carbo_kinase"/>
</dbReference>
<keyword evidence="4 16" id="KW-0418">Kinase</keyword>
<dbReference type="EC" id="2.7.1.45" evidence="11"/>
<dbReference type="GO" id="GO:0006974">
    <property type="term" value="P:DNA damage response"/>
    <property type="evidence" value="ECO:0007669"/>
    <property type="project" value="TreeGrafter"/>
</dbReference>
<evidence type="ECO:0000256" key="14">
    <source>
        <dbReference type="ARBA" id="ARBA00080545"/>
    </source>
</evidence>
<evidence type="ECO:0000256" key="13">
    <source>
        <dbReference type="ARBA" id="ARBA00075711"/>
    </source>
</evidence>
<comment type="catalytic activity">
    <reaction evidence="9">
        <text>2-dehydro-3-deoxy-D-gluconate + ATP = 2-dehydro-3-deoxy-6-phospho-D-gluconate + ADP + H(+)</text>
        <dbReference type="Rhea" id="RHEA:14797"/>
        <dbReference type="ChEBI" id="CHEBI:15378"/>
        <dbReference type="ChEBI" id="CHEBI:30616"/>
        <dbReference type="ChEBI" id="CHEBI:57569"/>
        <dbReference type="ChEBI" id="CHEBI:57990"/>
        <dbReference type="ChEBI" id="CHEBI:456216"/>
        <dbReference type="EC" id="2.7.1.45"/>
    </reaction>
</comment>
<dbReference type="Proteomes" id="UP000294911">
    <property type="component" value="Unassembled WGS sequence"/>
</dbReference>
<comment type="caution">
    <text evidence="16">The sequence shown here is derived from an EMBL/GenBank/DDBJ whole genome shotgun (WGS) entry which is preliminary data.</text>
</comment>
<evidence type="ECO:0000313" key="17">
    <source>
        <dbReference type="Proteomes" id="UP000294911"/>
    </source>
</evidence>
<dbReference type="GO" id="GO:0019698">
    <property type="term" value="P:D-galacturonate catabolic process"/>
    <property type="evidence" value="ECO:0007669"/>
    <property type="project" value="TreeGrafter"/>
</dbReference>
<dbReference type="GO" id="GO:0005829">
    <property type="term" value="C:cytosol"/>
    <property type="evidence" value="ECO:0007669"/>
    <property type="project" value="TreeGrafter"/>
</dbReference>
<evidence type="ECO:0000256" key="10">
    <source>
        <dbReference type="ARBA" id="ARBA00054997"/>
    </source>
</evidence>
<dbReference type="InterPro" id="IPR002173">
    <property type="entry name" value="Carboh/pur_kinase_PfkB_CS"/>
</dbReference>
<dbReference type="GO" id="GO:0005524">
    <property type="term" value="F:ATP binding"/>
    <property type="evidence" value="ECO:0007669"/>
    <property type="project" value="UniProtKB-KW"/>
</dbReference>
<organism evidence="16 17">
    <name type="scientific">Tamaricihabitans halophyticus</name>
    <dbReference type="NCBI Taxonomy" id="1262583"/>
    <lineage>
        <taxon>Bacteria</taxon>
        <taxon>Bacillati</taxon>
        <taxon>Actinomycetota</taxon>
        <taxon>Actinomycetes</taxon>
        <taxon>Pseudonocardiales</taxon>
        <taxon>Pseudonocardiaceae</taxon>
        <taxon>Tamaricihabitans</taxon>
    </lineage>
</organism>
<dbReference type="PROSITE" id="PS00584">
    <property type="entry name" value="PFKB_KINASES_2"/>
    <property type="match status" value="1"/>
</dbReference>
<reference evidence="16 17" key="1">
    <citation type="submission" date="2019-03" db="EMBL/GenBank/DDBJ databases">
        <title>Genomic Encyclopedia of Type Strains, Phase IV (KMG-IV): sequencing the most valuable type-strain genomes for metagenomic binning, comparative biology and taxonomic classification.</title>
        <authorList>
            <person name="Goeker M."/>
        </authorList>
    </citation>
    <scope>NUCLEOTIDE SEQUENCE [LARGE SCALE GENOMIC DNA]</scope>
    <source>
        <strain evidence="16 17">DSM 45765</strain>
    </source>
</reference>
<evidence type="ECO:0000256" key="12">
    <source>
        <dbReference type="ARBA" id="ARBA00067931"/>
    </source>
</evidence>
<dbReference type="OrthoDB" id="9808601at2"/>
<evidence type="ECO:0000313" key="16">
    <source>
        <dbReference type="EMBL" id="TCP46861.1"/>
    </source>
</evidence>
<dbReference type="FunFam" id="3.40.1190.20:FF:000011">
    <property type="entry name" value="2-dehydro-3-deoxygluconokinase, putative"/>
    <property type="match status" value="1"/>
</dbReference>
<proteinExistence type="inferred from homology"/>
<dbReference type="Pfam" id="PF00294">
    <property type="entry name" value="PfkB"/>
    <property type="match status" value="1"/>
</dbReference>
<keyword evidence="2" id="KW-0808">Transferase</keyword>
<evidence type="ECO:0000256" key="6">
    <source>
        <dbReference type="ARBA" id="ARBA00023277"/>
    </source>
</evidence>
<dbReference type="SUPFAM" id="SSF53613">
    <property type="entry name" value="Ribokinase-like"/>
    <property type="match status" value="1"/>
</dbReference>
<evidence type="ECO:0000256" key="3">
    <source>
        <dbReference type="ARBA" id="ARBA00022741"/>
    </source>
</evidence>
<comment type="function">
    <text evidence="10">Catalyzes the phosphorylation of 2-keto-3-deoxygluconate (KDG) to produce 2-keto-3-deoxy-6-phosphogluconate (KDPG).</text>
</comment>
<accession>A0A4R2QIQ3</accession>
<dbReference type="InterPro" id="IPR029056">
    <property type="entry name" value="Ribokinase-like"/>
</dbReference>
<comment type="pathway">
    <text evidence="7">Carbohydrate acid metabolism; 2-dehydro-3-deoxy-D-gluconate degradation; D-glyceraldehyde 3-phosphate and pyruvate from 2-dehydro-3-deoxy-D-gluconate: step 1/2.</text>
</comment>
<evidence type="ECO:0000256" key="8">
    <source>
        <dbReference type="ARBA" id="ARBA00044254"/>
    </source>
</evidence>
<keyword evidence="6" id="KW-0119">Carbohydrate metabolism</keyword>
<dbReference type="CDD" id="cd01166">
    <property type="entry name" value="KdgK"/>
    <property type="match status" value="1"/>
</dbReference>